<dbReference type="GO" id="GO:0033499">
    <property type="term" value="P:galactose catabolic process via UDP-galactose, Leloir pathway"/>
    <property type="evidence" value="ECO:0007669"/>
    <property type="project" value="TreeGrafter"/>
</dbReference>
<dbReference type="InterPro" id="IPR047215">
    <property type="entry name" value="Galactose_mutarotase-like"/>
</dbReference>
<dbReference type="GO" id="GO:0006006">
    <property type="term" value="P:glucose metabolic process"/>
    <property type="evidence" value="ECO:0007669"/>
    <property type="project" value="TreeGrafter"/>
</dbReference>
<dbReference type="PROSITE" id="PS00545">
    <property type="entry name" value="ALDOSE_1_EPIMERASE"/>
    <property type="match status" value="1"/>
</dbReference>
<dbReference type="OrthoDB" id="9779408at2"/>
<evidence type="ECO:0000256" key="7">
    <source>
        <dbReference type="ARBA" id="ARBA00023277"/>
    </source>
</evidence>
<evidence type="ECO:0000313" key="13">
    <source>
        <dbReference type="Proteomes" id="UP000461595"/>
    </source>
</evidence>
<dbReference type="InterPro" id="IPR014718">
    <property type="entry name" value="GH-type_carb-bd"/>
</dbReference>
<gene>
    <name evidence="12" type="ORF">E5983_07835</name>
</gene>
<dbReference type="AlphaFoldDB" id="A0A7X3G9M4"/>
<evidence type="ECO:0000256" key="6">
    <source>
        <dbReference type="ARBA" id="ARBA00023235"/>
    </source>
</evidence>
<evidence type="ECO:0000256" key="10">
    <source>
        <dbReference type="PIRSR" id="PIRSR005096-2"/>
    </source>
</evidence>
<dbReference type="GO" id="GO:0005737">
    <property type="term" value="C:cytoplasm"/>
    <property type="evidence" value="ECO:0007669"/>
    <property type="project" value="TreeGrafter"/>
</dbReference>
<dbReference type="InterPro" id="IPR008183">
    <property type="entry name" value="Aldose_1/G6P_1-epimerase"/>
</dbReference>
<dbReference type="InterPro" id="IPR018052">
    <property type="entry name" value="Ald1_epimerase_CS"/>
</dbReference>
<dbReference type="InterPro" id="IPR011013">
    <property type="entry name" value="Gal_mutarotase_sf_dom"/>
</dbReference>
<dbReference type="EMBL" id="WSRS01000084">
    <property type="protein sequence ID" value="MVX59540.1"/>
    <property type="molecule type" value="Genomic_DNA"/>
</dbReference>
<dbReference type="PIRSF" id="PIRSF005096">
    <property type="entry name" value="GALM"/>
    <property type="match status" value="1"/>
</dbReference>
<dbReference type="Pfam" id="PF01263">
    <property type="entry name" value="Aldose_epim"/>
    <property type="match status" value="1"/>
</dbReference>
<feature type="binding site" evidence="11">
    <location>
        <begin position="177"/>
        <end position="179"/>
    </location>
    <ligand>
        <name>beta-D-galactose</name>
        <dbReference type="ChEBI" id="CHEBI:27667"/>
    </ligand>
</feature>
<keyword evidence="7 8" id="KW-0119">Carbohydrate metabolism</keyword>
<dbReference type="PANTHER" id="PTHR10091:SF0">
    <property type="entry name" value="GALACTOSE MUTAROTASE"/>
    <property type="match status" value="1"/>
</dbReference>
<dbReference type="UniPathway" id="UPA00242"/>
<evidence type="ECO:0000256" key="1">
    <source>
        <dbReference type="ARBA" id="ARBA00001614"/>
    </source>
</evidence>
<dbReference type="InterPro" id="IPR015443">
    <property type="entry name" value="Aldose_1-epimerase"/>
</dbReference>
<evidence type="ECO:0000256" key="8">
    <source>
        <dbReference type="PIRNR" id="PIRNR005096"/>
    </source>
</evidence>
<evidence type="ECO:0000256" key="2">
    <source>
        <dbReference type="ARBA" id="ARBA00005028"/>
    </source>
</evidence>
<dbReference type="GO" id="GO:0030246">
    <property type="term" value="F:carbohydrate binding"/>
    <property type="evidence" value="ECO:0007669"/>
    <property type="project" value="InterPro"/>
</dbReference>
<evidence type="ECO:0000256" key="3">
    <source>
        <dbReference type="ARBA" id="ARBA00006206"/>
    </source>
</evidence>
<keyword evidence="6 8" id="KW-0413">Isomerase</keyword>
<feature type="active site" description="Proton acceptor" evidence="9">
    <location>
        <position position="310"/>
    </location>
</feature>
<dbReference type="RefSeq" id="WP_160333307.1">
    <property type="nucleotide sequence ID" value="NZ_WSRS01000084.1"/>
</dbReference>
<dbReference type="EC" id="5.1.3.3" evidence="4 8"/>
<evidence type="ECO:0000256" key="5">
    <source>
        <dbReference type="ARBA" id="ARBA00014165"/>
    </source>
</evidence>
<organism evidence="12 13">
    <name type="scientific">Streptococcus danieliae</name>
    <dbReference type="NCBI Taxonomy" id="747656"/>
    <lineage>
        <taxon>Bacteria</taxon>
        <taxon>Bacillati</taxon>
        <taxon>Bacillota</taxon>
        <taxon>Bacilli</taxon>
        <taxon>Lactobacillales</taxon>
        <taxon>Streptococcaceae</taxon>
        <taxon>Streptococcus</taxon>
    </lineage>
</organism>
<evidence type="ECO:0000256" key="9">
    <source>
        <dbReference type="PIRSR" id="PIRSR005096-1"/>
    </source>
</evidence>
<accession>A0A7X3G9M4</accession>
<comment type="similarity">
    <text evidence="3 8">Belongs to the aldose epimerase family.</text>
</comment>
<name>A0A7X3G9M4_9STRE</name>
<dbReference type="Gene3D" id="2.70.98.10">
    <property type="match status" value="1"/>
</dbReference>
<reference evidence="12 13" key="1">
    <citation type="submission" date="2019-12" db="EMBL/GenBank/DDBJ databases">
        <title>Microbes associate with the intestines of laboratory mice.</title>
        <authorList>
            <person name="Navarre W."/>
            <person name="Wong E."/>
        </authorList>
    </citation>
    <scope>NUCLEOTIDE SEQUENCE [LARGE SCALE GENOMIC DNA]</scope>
    <source>
        <strain evidence="12 13">NM51_B2-22</strain>
    </source>
</reference>
<dbReference type="CDD" id="cd09019">
    <property type="entry name" value="galactose_mutarotase_like"/>
    <property type="match status" value="1"/>
</dbReference>
<dbReference type="SUPFAM" id="SSF74650">
    <property type="entry name" value="Galactose mutarotase-like"/>
    <property type="match status" value="1"/>
</dbReference>
<proteinExistence type="inferred from homology"/>
<comment type="pathway">
    <text evidence="2 8">Carbohydrate metabolism; hexose metabolism.</text>
</comment>
<comment type="catalytic activity">
    <reaction evidence="1 8">
        <text>alpha-D-glucose = beta-D-glucose</text>
        <dbReference type="Rhea" id="RHEA:10264"/>
        <dbReference type="ChEBI" id="CHEBI:15903"/>
        <dbReference type="ChEBI" id="CHEBI:17925"/>
        <dbReference type="EC" id="5.1.3.3"/>
    </reaction>
</comment>
<protein>
    <recommendedName>
        <fullName evidence="5 8">Aldose 1-epimerase</fullName>
        <ecNumber evidence="4 8">5.1.3.3</ecNumber>
    </recommendedName>
</protein>
<dbReference type="PANTHER" id="PTHR10091">
    <property type="entry name" value="ALDOSE-1-EPIMERASE"/>
    <property type="match status" value="1"/>
</dbReference>
<dbReference type="GO" id="GO:0004034">
    <property type="term" value="F:aldose 1-epimerase activity"/>
    <property type="evidence" value="ECO:0007669"/>
    <property type="project" value="UniProtKB-EC"/>
</dbReference>
<dbReference type="Proteomes" id="UP000461595">
    <property type="component" value="Unassembled WGS sequence"/>
</dbReference>
<sequence length="349" mass="37902">MKSYQQEIFGRVGEHEVEAYRFETEAGYHLRVMTYGATVLEYATPDKEGRIANIILGFDNLEAYIGNSPKHGASIGPVAGRIAGAQFELNGVSYSLEKNAGSNCNHSGSTGWYSTVFQVEAVSDQGITFYTERVHGTGGFPGNLKVWISYRLSEDGSLEISYQVTTDQDTLVNPTNHSYFNLTGDVHQTVNSHILQLETSGVFPIAADGVPAKEADASPTFVVDLQKGVRLSDLFASADPQIRLVDGLDHAFALRKDQEIVGSLYEANSGRYLTFKTQAPVAVVYTANVCDPAVQFDGQSMHQHNGIALELQALPDAIHGSQATQVILPAGQTFSQQTIYRASVKEVDA</sequence>
<evidence type="ECO:0000256" key="4">
    <source>
        <dbReference type="ARBA" id="ARBA00013185"/>
    </source>
</evidence>
<evidence type="ECO:0000313" key="12">
    <source>
        <dbReference type="EMBL" id="MVX59540.1"/>
    </source>
</evidence>
<evidence type="ECO:0000256" key="11">
    <source>
        <dbReference type="PIRSR" id="PIRSR005096-3"/>
    </source>
</evidence>
<comment type="caution">
    <text evidence="12">The sequence shown here is derived from an EMBL/GenBank/DDBJ whole genome shotgun (WGS) entry which is preliminary data.</text>
</comment>
<feature type="binding site" evidence="10">
    <location>
        <position position="249"/>
    </location>
    <ligand>
        <name>beta-D-galactose</name>
        <dbReference type="ChEBI" id="CHEBI:27667"/>
    </ligand>
</feature>
<feature type="active site" description="Proton donor" evidence="9">
    <location>
        <position position="177"/>
    </location>
</feature>